<name>A0A1F7JC04_9BACT</name>
<dbReference type="AlphaFoldDB" id="A0A1F7JC04"/>
<dbReference type="GO" id="GO:0015628">
    <property type="term" value="P:protein secretion by the type II secretion system"/>
    <property type="evidence" value="ECO:0007669"/>
    <property type="project" value="InterPro"/>
</dbReference>
<evidence type="ECO:0000256" key="3">
    <source>
        <dbReference type="ARBA" id="ARBA00022692"/>
    </source>
</evidence>
<comment type="caution">
    <text evidence="8">The sequence shown here is derived from an EMBL/GenBank/DDBJ whole genome shotgun (WGS) entry which is preliminary data.</text>
</comment>
<dbReference type="InterPro" id="IPR013545">
    <property type="entry name" value="T2SS_protein-GspG_C"/>
</dbReference>
<dbReference type="SUPFAM" id="SSF54523">
    <property type="entry name" value="Pili subunits"/>
    <property type="match status" value="1"/>
</dbReference>
<accession>A0A1F7JC04</accession>
<dbReference type="Proteomes" id="UP000177418">
    <property type="component" value="Unassembled WGS sequence"/>
</dbReference>
<keyword evidence="3 6" id="KW-0812">Transmembrane</keyword>
<dbReference type="PRINTS" id="PR00813">
    <property type="entry name" value="BCTERIALGSPG"/>
</dbReference>
<evidence type="ECO:0000256" key="2">
    <source>
        <dbReference type="ARBA" id="ARBA00022481"/>
    </source>
</evidence>
<sequence length="157" mass="17084">MLNKTNMLYKKKSGFTLLEMLVVITIISLLASIGITSYTSFNKNSRDGRRKADIEQIRAALELYRSNNGSYPLPIGTFGLSFGSGALTDGSNTYLSKIPNDPKNSKSYFYTSDGNDYTLGGLLEGVTTIPPSCSTTKCDPSDLDVTCNYCLGPYGEK</sequence>
<evidence type="ECO:0000256" key="6">
    <source>
        <dbReference type="SAM" id="Phobius"/>
    </source>
</evidence>
<dbReference type="Pfam" id="PF08334">
    <property type="entry name" value="T2SSG"/>
    <property type="match status" value="1"/>
</dbReference>
<proteinExistence type="predicted"/>
<dbReference type="InterPro" id="IPR012902">
    <property type="entry name" value="N_methyl_site"/>
</dbReference>
<evidence type="ECO:0000313" key="9">
    <source>
        <dbReference type="Proteomes" id="UP000177418"/>
    </source>
</evidence>
<dbReference type="GO" id="GO:0016020">
    <property type="term" value="C:membrane"/>
    <property type="evidence" value="ECO:0007669"/>
    <property type="project" value="UniProtKB-SubCell"/>
</dbReference>
<keyword evidence="2" id="KW-0488">Methylation</keyword>
<keyword evidence="5 6" id="KW-0472">Membrane</keyword>
<organism evidence="8 9">
    <name type="scientific">Candidatus Roizmanbacteria bacterium RIFCSPLOWO2_02_FULL_36_11</name>
    <dbReference type="NCBI Taxonomy" id="1802071"/>
    <lineage>
        <taxon>Bacteria</taxon>
        <taxon>Candidatus Roizmaniibacteriota</taxon>
    </lineage>
</organism>
<dbReference type="Pfam" id="PF07963">
    <property type="entry name" value="N_methyl"/>
    <property type="match status" value="1"/>
</dbReference>
<dbReference type="PROSITE" id="PS00409">
    <property type="entry name" value="PROKAR_NTER_METHYL"/>
    <property type="match status" value="1"/>
</dbReference>
<dbReference type="Gene3D" id="3.30.700.10">
    <property type="entry name" value="Glycoprotein, Type 4 Pilin"/>
    <property type="match status" value="1"/>
</dbReference>
<evidence type="ECO:0000313" key="8">
    <source>
        <dbReference type="EMBL" id="OGK53149.1"/>
    </source>
</evidence>
<evidence type="ECO:0000259" key="7">
    <source>
        <dbReference type="Pfam" id="PF08334"/>
    </source>
</evidence>
<dbReference type="GO" id="GO:0015627">
    <property type="term" value="C:type II protein secretion system complex"/>
    <property type="evidence" value="ECO:0007669"/>
    <property type="project" value="InterPro"/>
</dbReference>
<evidence type="ECO:0000256" key="1">
    <source>
        <dbReference type="ARBA" id="ARBA00004167"/>
    </source>
</evidence>
<dbReference type="InterPro" id="IPR045584">
    <property type="entry name" value="Pilin-like"/>
</dbReference>
<feature type="domain" description="Type II secretion system protein GspG C-terminal" evidence="7">
    <location>
        <begin position="44"/>
        <end position="116"/>
    </location>
</feature>
<dbReference type="PANTHER" id="PTHR30093:SF44">
    <property type="entry name" value="TYPE II SECRETION SYSTEM CORE PROTEIN G"/>
    <property type="match status" value="1"/>
</dbReference>
<evidence type="ECO:0000256" key="5">
    <source>
        <dbReference type="ARBA" id="ARBA00023136"/>
    </source>
</evidence>
<dbReference type="EMBL" id="MGAV01000024">
    <property type="protein sequence ID" value="OGK53149.1"/>
    <property type="molecule type" value="Genomic_DNA"/>
</dbReference>
<dbReference type="InterPro" id="IPR000983">
    <property type="entry name" value="Bac_GSPG_pilin"/>
</dbReference>
<reference evidence="8 9" key="1">
    <citation type="journal article" date="2016" name="Nat. Commun.">
        <title>Thousands of microbial genomes shed light on interconnected biogeochemical processes in an aquifer system.</title>
        <authorList>
            <person name="Anantharaman K."/>
            <person name="Brown C.T."/>
            <person name="Hug L.A."/>
            <person name="Sharon I."/>
            <person name="Castelle C.J."/>
            <person name="Probst A.J."/>
            <person name="Thomas B.C."/>
            <person name="Singh A."/>
            <person name="Wilkins M.J."/>
            <person name="Karaoz U."/>
            <person name="Brodie E.L."/>
            <person name="Williams K.H."/>
            <person name="Hubbard S.S."/>
            <person name="Banfield J.F."/>
        </authorList>
    </citation>
    <scope>NUCLEOTIDE SEQUENCE [LARGE SCALE GENOMIC DNA]</scope>
</reference>
<dbReference type="PANTHER" id="PTHR30093">
    <property type="entry name" value="GENERAL SECRETION PATHWAY PROTEIN G"/>
    <property type="match status" value="1"/>
</dbReference>
<feature type="transmembrane region" description="Helical" evidence="6">
    <location>
        <begin position="20"/>
        <end position="41"/>
    </location>
</feature>
<protein>
    <recommendedName>
        <fullName evidence="7">Type II secretion system protein GspG C-terminal domain-containing protein</fullName>
    </recommendedName>
</protein>
<dbReference type="NCBIfam" id="TIGR02532">
    <property type="entry name" value="IV_pilin_GFxxxE"/>
    <property type="match status" value="1"/>
</dbReference>
<comment type="subcellular location">
    <subcellularLocation>
        <location evidence="1">Membrane</location>
        <topology evidence="1">Single-pass membrane protein</topology>
    </subcellularLocation>
</comment>
<keyword evidence="4 6" id="KW-1133">Transmembrane helix</keyword>
<evidence type="ECO:0000256" key="4">
    <source>
        <dbReference type="ARBA" id="ARBA00022989"/>
    </source>
</evidence>
<gene>
    <name evidence="8" type="ORF">A3H78_02080</name>
</gene>